<dbReference type="Gene3D" id="3.40.960.10">
    <property type="entry name" value="VSR Endonuclease"/>
    <property type="match status" value="1"/>
</dbReference>
<dbReference type="EMBL" id="BCSZ01000036">
    <property type="protein sequence ID" value="GAT03867.1"/>
    <property type="molecule type" value="Genomic_DNA"/>
</dbReference>
<evidence type="ECO:0000313" key="2">
    <source>
        <dbReference type="Proteomes" id="UP000069705"/>
    </source>
</evidence>
<gene>
    <name evidence="1" type="ORF">RMCFA_3979</name>
</gene>
<accession>A0A100WST9</accession>
<dbReference type="SUPFAM" id="SSF52980">
    <property type="entry name" value="Restriction endonuclease-like"/>
    <property type="match status" value="1"/>
</dbReference>
<proteinExistence type="predicted"/>
<sequence length="296" mass="32821">MQIASMTTIPVPFLGSEALAAGAVNRHQLRTRFRALYPNVYVPTEMTPTLAERVAGAWLWSQRKGVVAGQAAASLHGTKWVDRTTTIELIHTNPRAPDGVITRRDMLLDGEAVSRRGVTVTTCERTAFDIGRRSALNVGVARLDALLNATGCAIDDVRALAARHPGAPGLRRLETTLTFVDAGSQSPRESWLRLLLVRNGLPRPVTQIPVVVDGLPVAYLDMGWEEWMVAVEYDGDQHRTDRWQYVKDIRRLEMLKDLGWIVIRVVAEDGSAAILRRVGAALTQRQSTVHQRRHIS</sequence>
<evidence type="ECO:0000313" key="1">
    <source>
        <dbReference type="EMBL" id="GAT03867.1"/>
    </source>
</evidence>
<dbReference type="InterPro" id="IPR011335">
    <property type="entry name" value="Restrct_endonuc-II-like"/>
</dbReference>
<dbReference type="Proteomes" id="UP000069705">
    <property type="component" value="Unassembled WGS sequence"/>
</dbReference>
<protein>
    <recommendedName>
        <fullName evidence="3">Cullin, a subunit of E3 ubiquitin ligase</fullName>
    </recommendedName>
</protein>
<comment type="caution">
    <text evidence="1">The sequence shown here is derived from an EMBL/GenBank/DDBJ whole genome shotgun (WGS) entry which is preliminary data.</text>
</comment>
<name>A0A100WST9_MYCFO</name>
<organism evidence="1 2">
    <name type="scientific">Mycolicibacterium fortuitum subsp. acetamidolyticum</name>
    <dbReference type="NCBI Taxonomy" id="144550"/>
    <lineage>
        <taxon>Bacteria</taxon>
        <taxon>Bacillati</taxon>
        <taxon>Actinomycetota</taxon>
        <taxon>Actinomycetes</taxon>
        <taxon>Mycobacteriales</taxon>
        <taxon>Mycobacteriaceae</taxon>
        <taxon>Mycolicibacterium</taxon>
    </lineage>
</organism>
<evidence type="ECO:0008006" key="3">
    <source>
        <dbReference type="Google" id="ProtNLM"/>
    </source>
</evidence>
<reference evidence="2" key="2">
    <citation type="submission" date="2016-02" db="EMBL/GenBank/DDBJ databases">
        <title>Draft genome sequence of five rapidly growing Mycobacterium species.</title>
        <authorList>
            <person name="Katahira K."/>
            <person name="Gotou Y."/>
            <person name="Iida K."/>
            <person name="Ogura Y."/>
            <person name="Hayashi T."/>
        </authorList>
    </citation>
    <scope>NUCLEOTIDE SEQUENCE [LARGE SCALE GENOMIC DNA]</scope>
    <source>
        <strain evidence="2">JCM6368</strain>
    </source>
</reference>
<dbReference type="AlphaFoldDB" id="A0A100WST9"/>
<reference evidence="1 2" key="1">
    <citation type="journal article" date="2016" name="Genome Announc.">
        <title>Draft Genome Sequences of Five Rapidly Growing Mycobacterium Species, M. thermoresistibile, M. fortuitum subsp. acetamidolyticum, M. canariasense, M. brisbanense, and M. novocastrense.</title>
        <authorList>
            <person name="Katahira K."/>
            <person name="Ogura Y."/>
            <person name="Gotoh Y."/>
            <person name="Hayashi T."/>
        </authorList>
    </citation>
    <scope>NUCLEOTIDE SEQUENCE [LARGE SCALE GENOMIC DNA]</scope>
    <source>
        <strain evidence="1 2">JCM6368</strain>
    </source>
</reference>